<evidence type="ECO:0008006" key="3">
    <source>
        <dbReference type="Google" id="ProtNLM"/>
    </source>
</evidence>
<sequence length="88" mass="9186">MASVWIPATMQHLTGGEAVVQAPGSTVRELVSRLDQTYPGLKAAIVQEDGRLKPGVAVAVDGYVTSLGLFQPIKEHSDVQFVPAIGGG</sequence>
<accession>A0A1B1YUC9</accession>
<dbReference type="PANTHER" id="PTHR38031:SF1">
    <property type="entry name" value="SULFUR CARRIER PROTEIN CYSO"/>
    <property type="match status" value="1"/>
</dbReference>
<dbReference type="AlphaFoldDB" id="A0A1B1YUC9"/>
<dbReference type="RefSeq" id="WP_068804573.1">
    <property type="nucleotide sequence ID" value="NZ_CP014671.1"/>
</dbReference>
<dbReference type="InterPro" id="IPR003749">
    <property type="entry name" value="ThiS/MoaD-like"/>
</dbReference>
<organism evidence="1 2">
    <name type="scientific">Immundisolibacter cernigliae</name>
    <dbReference type="NCBI Taxonomy" id="1810504"/>
    <lineage>
        <taxon>Bacteria</taxon>
        <taxon>Pseudomonadati</taxon>
        <taxon>Pseudomonadota</taxon>
        <taxon>Gammaproteobacteria</taxon>
        <taxon>Immundisolibacterales</taxon>
        <taxon>Immundisolibacteraceae</taxon>
        <taxon>Immundisolibacter</taxon>
    </lineage>
</organism>
<gene>
    <name evidence="1" type="ORF">PG2T_09630</name>
</gene>
<keyword evidence="2" id="KW-1185">Reference proteome</keyword>
<reference evidence="2" key="1">
    <citation type="submission" date="2016-03" db="EMBL/GenBank/DDBJ databases">
        <title>Complete genome sequence of Solimmundus cernigliae, representing a novel lineage of polycyclic aromatic hydrocarbon degraders within the Gammaproteobacteria.</title>
        <authorList>
            <person name="Singleton D.R."/>
            <person name="Dickey A.N."/>
            <person name="Scholl E.H."/>
            <person name="Wright F.A."/>
            <person name="Aitken M.D."/>
        </authorList>
    </citation>
    <scope>NUCLEOTIDE SEQUENCE [LARGE SCALE GENOMIC DNA]</scope>
    <source>
        <strain evidence="2">TR3.2</strain>
    </source>
</reference>
<dbReference type="InterPro" id="IPR012675">
    <property type="entry name" value="Beta-grasp_dom_sf"/>
</dbReference>
<dbReference type="Pfam" id="PF02597">
    <property type="entry name" value="ThiS"/>
    <property type="match status" value="1"/>
</dbReference>
<evidence type="ECO:0000313" key="1">
    <source>
        <dbReference type="EMBL" id="ANX04411.1"/>
    </source>
</evidence>
<dbReference type="Proteomes" id="UP000092952">
    <property type="component" value="Chromosome"/>
</dbReference>
<proteinExistence type="predicted"/>
<name>A0A1B1YUC9_9GAMM</name>
<protein>
    <recommendedName>
        <fullName evidence="3">Molybdopterin synthase sulfur carrier subunit</fullName>
    </recommendedName>
</protein>
<evidence type="ECO:0000313" key="2">
    <source>
        <dbReference type="Proteomes" id="UP000092952"/>
    </source>
</evidence>
<dbReference type="SUPFAM" id="SSF54285">
    <property type="entry name" value="MoaD/ThiS"/>
    <property type="match status" value="1"/>
</dbReference>
<dbReference type="InterPro" id="IPR052045">
    <property type="entry name" value="Sulfur_Carrier/Prot_Modifier"/>
</dbReference>
<dbReference type="STRING" id="1810504.PG2T_09630"/>
<dbReference type="KEGG" id="gbi:PG2T_09630"/>
<dbReference type="PANTHER" id="PTHR38031">
    <property type="entry name" value="SULFUR CARRIER PROTEIN SLR0821-RELATED"/>
    <property type="match status" value="1"/>
</dbReference>
<dbReference type="Gene3D" id="3.10.20.30">
    <property type="match status" value="1"/>
</dbReference>
<dbReference type="InterPro" id="IPR016155">
    <property type="entry name" value="Mopterin_synth/thiamin_S_b"/>
</dbReference>
<dbReference type="InParanoid" id="A0A1B1YUC9"/>
<dbReference type="EMBL" id="CP014671">
    <property type="protein sequence ID" value="ANX04411.1"/>
    <property type="molecule type" value="Genomic_DNA"/>
</dbReference>